<organism evidence="7 8">
    <name type="scientific">Tilletiopsis washingtonensis</name>
    <dbReference type="NCBI Taxonomy" id="58919"/>
    <lineage>
        <taxon>Eukaryota</taxon>
        <taxon>Fungi</taxon>
        <taxon>Dikarya</taxon>
        <taxon>Basidiomycota</taxon>
        <taxon>Ustilaginomycotina</taxon>
        <taxon>Exobasidiomycetes</taxon>
        <taxon>Entylomatales</taxon>
        <taxon>Entylomatales incertae sedis</taxon>
        <taxon>Tilletiopsis</taxon>
    </lineage>
</organism>
<dbReference type="SUPFAM" id="SSF56300">
    <property type="entry name" value="Metallo-dependent phosphatases"/>
    <property type="match status" value="1"/>
</dbReference>
<sequence>MTLDLDASLALLRTCKYLPEADMTALCARVKALLLEESNIQPVQSPVTVCGDIHGQFWDLLELLRVGGEPPETGYVFMVSAACPCELAMLASLHKVWAPSSVQKGARRSGGRARCQHKYGNANVWKACCQVFDYLNLAAIIDGRVLCVHGGLSPDVRTLDQIRIIARAQEVPHEGAFCDLMWSDPDDIETWNVSPRGAGWLFGATVTKEFNQINGLDLIARAHQLVQEGYKLMHDNAIVTVWSAPNYCYRCGNVASIFRVDDLLAPGRAAQLLPDEEHGAEANGGGGVGRDHFRIFEAVPDQDRTTPARMNLTSAQYFL</sequence>
<dbReference type="InterPro" id="IPR004843">
    <property type="entry name" value="Calcineurin-like_PHP"/>
</dbReference>
<dbReference type="Pfam" id="PF00149">
    <property type="entry name" value="Metallophos"/>
    <property type="match status" value="1"/>
</dbReference>
<keyword evidence="4" id="KW-0464">Manganese</keyword>
<dbReference type="GO" id="GO:0046872">
    <property type="term" value="F:metal ion binding"/>
    <property type="evidence" value="ECO:0007669"/>
    <property type="project" value="UniProtKB-KW"/>
</dbReference>
<gene>
    <name evidence="7" type="ORF">FA09DRAFT_294825</name>
</gene>
<comment type="catalytic activity">
    <reaction evidence="5">
        <text>O-phospho-L-threonyl-[protein] + H2O = L-threonyl-[protein] + phosphate</text>
        <dbReference type="Rhea" id="RHEA:47004"/>
        <dbReference type="Rhea" id="RHEA-COMP:11060"/>
        <dbReference type="Rhea" id="RHEA-COMP:11605"/>
        <dbReference type="ChEBI" id="CHEBI:15377"/>
        <dbReference type="ChEBI" id="CHEBI:30013"/>
        <dbReference type="ChEBI" id="CHEBI:43474"/>
        <dbReference type="ChEBI" id="CHEBI:61977"/>
        <dbReference type="EC" id="3.1.3.16"/>
    </reaction>
</comment>
<dbReference type="Proteomes" id="UP000245946">
    <property type="component" value="Unassembled WGS sequence"/>
</dbReference>
<dbReference type="Gene3D" id="3.60.21.10">
    <property type="match status" value="2"/>
</dbReference>
<keyword evidence="2" id="KW-0479">Metal-binding</keyword>
<evidence type="ECO:0000313" key="7">
    <source>
        <dbReference type="EMBL" id="PWN99850.1"/>
    </source>
</evidence>
<evidence type="ECO:0000313" key="8">
    <source>
        <dbReference type="Proteomes" id="UP000245946"/>
    </source>
</evidence>
<evidence type="ECO:0000259" key="6">
    <source>
        <dbReference type="SMART" id="SM00156"/>
    </source>
</evidence>
<proteinExistence type="predicted"/>
<evidence type="ECO:0000256" key="5">
    <source>
        <dbReference type="ARBA" id="ARBA00048336"/>
    </source>
</evidence>
<evidence type="ECO:0000256" key="2">
    <source>
        <dbReference type="ARBA" id="ARBA00022723"/>
    </source>
</evidence>
<dbReference type="InterPro" id="IPR047129">
    <property type="entry name" value="PPA2-like"/>
</dbReference>
<dbReference type="OrthoDB" id="1930084at2759"/>
<dbReference type="PANTHER" id="PTHR45619">
    <property type="entry name" value="SERINE/THREONINE-PROTEIN PHOSPHATASE PP2A-RELATED"/>
    <property type="match status" value="1"/>
</dbReference>
<dbReference type="RefSeq" id="XP_025600129.1">
    <property type="nucleotide sequence ID" value="XM_025740091.1"/>
</dbReference>
<protein>
    <recommendedName>
        <fullName evidence="1">protein-serine/threonine phosphatase</fullName>
        <ecNumber evidence="1">3.1.3.16</ecNumber>
    </recommendedName>
</protein>
<dbReference type="SMART" id="SM00156">
    <property type="entry name" value="PP2Ac"/>
    <property type="match status" value="1"/>
</dbReference>
<dbReference type="EMBL" id="KZ819287">
    <property type="protein sequence ID" value="PWN99850.1"/>
    <property type="molecule type" value="Genomic_DNA"/>
</dbReference>
<keyword evidence="3" id="KW-0378">Hydrolase</keyword>
<dbReference type="STRING" id="58919.A0A316ZDQ8"/>
<dbReference type="PRINTS" id="PR00114">
    <property type="entry name" value="STPHPHTASE"/>
</dbReference>
<dbReference type="EC" id="3.1.3.16" evidence="1"/>
<dbReference type="GeneID" id="37267637"/>
<name>A0A316ZDQ8_9BASI</name>
<evidence type="ECO:0000256" key="3">
    <source>
        <dbReference type="ARBA" id="ARBA00022801"/>
    </source>
</evidence>
<dbReference type="InterPro" id="IPR029052">
    <property type="entry name" value="Metallo-depent_PP-like"/>
</dbReference>
<evidence type="ECO:0000256" key="4">
    <source>
        <dbReference type="ARBA" id="ARBA00023211"/>
    </source>
</evidence>
<dbReference type="AlphaFoldDB" id="A0A316ZDQ8"/>
<feature type="domain" description="Serine/threonine specific protein phosphatases" evidence="6">
    <location>
        <begin position="18"/>
        <end position="276"/>
    </location>
</feature>
<dbReference type="GO" id="GO:0004722">
    <property type="term" value="F:protein serine/threonine phosphatase activity"/>
    <property type="evidence" value="ECO:0007669"/>
    <property type="project" value="UniProtKB-EC"/>
</dbReference>
<keyword evidence="8" id="KW-1185">Reference proteome</keyword>
<accession>A0A316ZDQ8</accession>
<reference evidence="7 8" key="1">
    <citation type="journal article" date="2018" name="Mol. Biol. Evol.">
        <title>Broad Genomic Sampling Reveals a Smut Pathogenic Ancestry of the Fungal Clade Ustilaginomycotina.</title>
        <authorList>
            <person name="Kijpornyongpan T."/>
            <person name="Mondo S.J."/>
            <person name="Barry K."/>
            <person name="Sandor L."/>
            <person name="Lee J."/>
            <person name="Lipzen A."/>
            <person name="Pangilinan J."/>
            <person name="LaButti K."/>
            <person name="Hainaut M."/>
            <person name="Henrissat B."/>
            <person name="Grigoriev I.V."/>
            <person name="Spatafora J.W."/>
            <person name="Aime M.C."/>
        </authorList>
    </citation>
    <scope>NUCLEOTIDE SEQUENCE [LARGE SCALE GENOMIC DNA]</scope>
    <source>
        <strain evidence="7 8">MCA 4186</strain>
    </source>
</reference>
<dbReference type="InterPro" id="IPR006186">
    <property type="entry name" value="Ser/Thr-sp_prot-phosphatase"/>
</dbReference>
<evidence type="ECO:0000256" key="1">
    <source>
        <dbReference type="ARBA" id="ARBA00013081"/>
    </source>
</evidence>